<name>A0A9D1FL59_9FIRM</name>
<dbReference type="PROSITE" id="PS50081">
    <property type="entry name" value="ZF_DAG_PE_2"/>
    <property type="match status" value="1"/>
</dbReference>
<dbReference type="InterPro" id="IPR002219">
    <property type="entry name" value="PKC_DAG/PE"/>
</dbReference>
<gene>
    <name evidence="7" type="ORF">IAB51_00110</name>
</gene>
<keyword evidence="5" id="KW-0812">Transmembrane</keyword>
<dbReference type="EMBL" id="DVJP01000002">
    <property type="protein sequence ID" value="HIS75190.1"/>
    <property type="molecule type" value="Genomic_DNA"/>
</dbReference>
<dbReference type="GO" id="GO:0008270">
    <property type="term" value="F:zinc ion binding"/>
    <property type="evidence" value="ECO:0007669"/>
    <property type="project" value="UniProtKB-KW"/>
</dbReference>
<dbReference type="Proteomes" id="UP000824002">
    <property type="component" value="Unassembled WGS sequence"/>
</dbReference>
<evidence type="ECO:0000256" key="5">
    <source>
        <dbReference type="SAM" id="Phobius"/>
    </source>
</evidence>
<evidence type="ECO:0000259" key="6">
    <source>
        <dbReference type="PROSITE" id="PS50081"/>
    </source>
</evidence>
<feature type="transmembrane region" description="Helical" evidence="5">
    <location>
        <begin position="246"/>
        <end position="266"/>
    </location>
</feature>
<dbReference type="Pfam" id="PF14446">
    <property type="entry name" value="Prok-RING_1"/>
    <property type="match status" value="1"/>
</dbReference>
<feature type="transmembrane region" description="Helical" evidence="5">
    <location>
        <begin position="205"/>
        <end position="226"/>
    </location>
</feature>
<dbReference type="PROSITE" id="PS01359">
    <property type="entry name" value="ZF_PHD_1"/>
    <property type="match status" value="1"/>
</dbReference>
<evidence type="ECO:0000313" key="8">
    <source>
        <dbReference type="Proteomes" id="UP000824002"/>
    </source>
</evidence>
<feature type="domain" description="Phorbol-ester/DAG-type" evidence="6">
    <location>
        <begin position="1"/>
        <end position="43"/>
    </location>
</feature>
<keyword evidence="1" id="KW-0479">Metal-binding</keyword>
<comment type="caution">
    <text evidence="7">The sequence shown here is derived from an EMBL/GenBank/DDBJ whole genome shotgun (WGS) entry which is preliminary data.</text>
</comment>
<proteinExistence type="predicted"/>
<reference evidence="7" key="1">
    <citation type="submission" date="2020-10" db="EMBL/GenBank/DDBJ databases">
        <authorList>
            <person name="Gilroy R."/>
        </authorList>
    </citation>
    <scope>NUCLEOTIDE SEQUENCE</scope>
    <source>
        <strain evidence="7">CHK199-13235</strain>
    </source>
</reference>
<evidence type="ECO:0000256" key="4">
    <source>
        <dbReference type="SAM" id="MobiDB-lite"/>
    </source>
</evidence>
<protein>
    <submittedName>
        <fullName evidence="7">DUF2628 domain-containing protein</fullName>
    </submittedName>
</protein>
<keyword evidence="5" id="KW-1133">Transmembrane helix</keyword>
<keyword evidence="3" id="KW-0862">Zinc</keyword>
<evidence type="ECO:0000313" key="7">
    <source>
        <dbReference type="EMBL" id="HIS75190.1"/>
    </source>
</evidence>
<feature type="transmembrane region" description="Helical" evidence="5">
    <location>
        <begin position="300"/>
        <end position="323"/>
    </location>
</feature>
<keyword evidence="2" id="KW-0863">Zinc-finger</keyword>
<dbReference type="InterPro" id="IPR019786">
    <property type="entry name" value="Zinc_finger_PHD-type_CS"/>
</dbReference>
<organism evidence="7 8">
    <name type="scientific">Candidatus Merdivicinus excrementipullorum</name>
    <dbReference type="NCBI Taxonomy" id="2840867"/>
    <lineage>
        <taxon>Bacteria</taxon>
        <taxon>Bacillati</taxon>
        <taxon>Bacillota</taxon>
        <taxon>Clostridia</taxon>
        <taxon>Eubacteriales</taxon>
        <taxon>Oscillospiraceae</taxon>
        <taxon>Oscillospiraceae incertae sedis</taxon>
        <taxon>Candidatus Merdivicinus</taxon>
    </lineage>
</organism>
<feature type="region of interest" description="Disordered" evidence="4">
    <location>
        <begin position="102"/>
        <end position="123"/>
    </location>
</feature>
<dbReference type="InterPro" id="IPR024399">
    <property type="entry name" value="DUF2628"/>
</dbReference>
<dbReference type="AlphaFoldDB" id="A0A9D1FL59"/>
<evidence type="ECO:0000256" key="2">
    <source>
        <dbReference type="ARBA" id="ARBA00022771"/>
    </source>
</evidence>
<accession>A0A9D1FL59</accession>
<evidence type="ECO:0000256" key="3">
    <source>
        <dbReference type="ARBA" id="ARBA00022833"/>
    </source>
</evidence>
<keyword evidence="5" id="KW-0472">Membrane</keyword>
<sequence>MFKYEGISCPHCGEKFKPTDEILICPDCGAPYHRRCIEELGACKFQDLHAKGESWQPPQKAPHEEEETKYDSRAPLRCSRCGTVNSRDKLFCEVCGTPLNREGPESGAPGSRNQPGADWQRPPHQMAYNPYTTPFGGLSPDEEIEEIPVKDLALFVGQNTHYFLPKFKDMATKGKKVSWNWAAFLFDCFYLFYRKMWGPAIVTAVLKLALSVPSLVLFYNMFFLQMGLDMPSGEGTLTLMYQLSNIFYILSLVMRAAISLFTNYLYQRQVFYSVGKLRDRKDSPEYSTLLTAKGGTSVKAVVLCIVATLLFSFLSSIMLLASISSLY</sequence>
<dbReference type="Pfam" id="PF10947">
    <property type="entry name" value="DUF2628"/>
    <property type="match status" value="1"/>
</dbReference>
<feature type="transmembrane region" description="Helical" evidence="5">
    <location>
        <begin position="177"/>
        <end position="193"/>
    </location>
</feature>
<evidence type="ECO:0000256" key="1">
    <source>
        <dbReference type="ARBA" id="ARBA00022723"/>
    </source>
</evidence>
<reference evidence="7" key="2">
    <citation type="journal article" date="2021" name="PeerJ">
        <title>Extensive microbial diversity within the chicken gut microbiome revealed by metagenomics and culture.</title>
        <authorList>
            <person name="Gilroy R."/>
            <person name="Ravi A."/>
            <person name="Getino M."/>
            <person name="Pursley I."/>
            <person name="Horton D.L."/>
            <person name="Alikhan N.F."/>
            <person name="Baker D."/>
            <person name="Gharbi K."/>
            <person name="Hall N."/>
            <person name="Watson M."/>
            <person name="Adriaenssens E.M."/>
            <person name="Foster-Nyarko E."/>
            <person name="Jarju S."/>
            <person name="Secka A."/>
            <person name="Antonio M."/>
            <person name="Oren A."/>
            <person name="Chaudhuri R.R."/>
            <person name="La Ragione R."/>
            <person name="Hildebrand F."/>
            <person name="Pallen M.J."/>
        </authorList>
    </citation>
    <scope>NUCLEOTIDE SEQUENCE</scope>
    <source>
        <strain evidence="7">CHK199-13235</strain>
    </source>
</reference>
<dbReference type="InterPro" id="IPR039522">
    <property type="entry name" value="RING_finger_1_prok"/>
</dbReference>